<proteinExistence type="predicted"/>
<feature type="region of interest" description="Disordered" evidence="1">
    <location>
        <begin position="27"/>
        <end position="50"/>
    </location>
</feature>
<name>A0A0S7EMA0_9TELE</name>
<protein>
    <submittedName>
        <fullName evidence="2">PPUP8564</fullName>
    </submittedName>
</protein>
<dbReference type="EMBL" id="GBYX01475976">
    <property type="protein sequence ID" value="JAO05701.1"/>
    <property type="molecule type" value="Transcribed_RNA"/>
</dbReference>
<feature type="non-terminal residue" evidence="2">
    <location>
        <position position="1"/>
    </location>
</feature>
<gene>
    <name evidence="2" type="primary">PPUP8564</name>
</gene>
<accession>A0A0S7EMA0</accession>
<evidence type="ECO:0000256" key="1">
    <source>
        <dbReference type="SAM" id="MobiDB-lite"/>
    </source>
</evidence>
<sequence>VFSSLNLKSGKCMTQLQTCKNISEHLKRHDNQEDSQTQNLTRDPDYSGRASEIHTSGGKIYCNYWSGTPIYFLIDDHNKSCLQVMASPVRETANLCNVVFVENLFILHAKFLMFKVEEESVN</sequence>
<dbReference type="AlphaFoldDB" id="A0A0S7EMA0"/>
<evidence type="ECO:0000313" key="2">
    <source>
        <dbReference type="EMBL" id="JAO05701.1"/>
    </source>
</evidence>
<organism evidence="2">
    <name type="scientific">Poeciliopsis prolifica</name>
    <name type="common">blackstripe livebearer</name>
    <dbReference type="NCBI Taxonomy" id="188132"/>
    <lineage>
        <taxon>Eukaryota</taxon>
        <taxon>Metazoa</taxon>
        <taxon>Chordata</taxon>
        <taxon>Craniata</taxon>
        <taxon>Vertebrata</taxon>
        <taxon>Euteleostomi</taxon>
        <taxon>Actinopterygii</taxon>
        <taxon>Neopterygii</taxon>
        <taxon>Teleostei</taxon>
        <taxon>Neoteleostei</taxon>
        <taxon>Acanthomorphata</taxon>
        <taxon>Ovalentaria</taxon>
        <taxon>Atherinomorphae</taxon>
        <taxon>Cyprinodontiformes</taxon>
        <taxon>Poeciliidae</taxon>
        <taxon>Poeciliinae</taxon>
        <taxon>Poeciliopsis</taxon>
    </lineage>
</organism>
<reference evidence="2" key="1">
    <citation type="submission" date="2014-12" db="EMBL/GenBank/DDBJ databases">
        <title>Parallel Evolution in Life History Adaptation Evident in the Tissue-Specific Poeciliopsis prolifica transcriptome.</title>
        <authorList>
            <person name="Jue N.K."/>
            <person name="Foley R.J."/>
            <person name="Obergfell C."/>
            <person name="Reznick D.N."/>
            <person name="O'Neill R.J."/>
            <person name="O'Neill M.J."/>
        </authorList>
    </citation>
    <scope>NUCLEOTIDE SEQUENCE</scope>
</reference>